<keyword evidence="3" id="KW-1185">Reference proteome</keyword>
<dbReference type="InterPro" id="IPR045713">
    <property type="entry name" value="DUF6069"/>
</dbReference>
<feature type="transmembrane region" description="Helical" evidence="1">
    <location>
        <begin position="106"/>
        <end position="126"/>
    </location>
</feature>
<sequence length="134" mass="13556">MNEMTGTRPARGVTARRALTVAAAAGAALLVWAVADPIGGAGMHARGQHVGPATVIVFTLLAGLAGWGLLAVLERRAKRPGRTWGITAGIVLGVSLTGPLDSDGPGTYAALMAMHLVVGAILIAGLGRTVRVRC</sequence>
<feature type="transmembrane region" description="Helical" evidence="1">
    <location>
        <begin position="51"/>
        <end position="72"/>
    </location>
</feature>
<protein>
    <submittedName>
        <fullName evidence="2">Uncharacterized protein</fullName>
    </submittedName>
</protein>
<keyword evidence="1" id="KW-0812">Transmembrane</keyword>
<accession>A0ABS3QXL8</accession>
<proteinExistence type="predicted"/>
<gene>
    <name evidence="2" type="ORF">J4557_14555</name>
</gene>
<reference evidence="2 3" key="1">
    <citation type="submission" date="2021-03" db="EMBL/GenBank/DDBJ databases">
        <authorList>
            <person name="Kanchanasin P."/>
            <person name="Saeng-In P."/>
            <person name="Phongsopitanun W."/>
            <person name="Yuki M."/>
            <person name="Kudo T."/>
            <person name="Ohkuma M."/>
            <person name="Tanasupawat S."/>
        </authorList>
    </citation>
    <scope>NUCLEOTIDE SEQUENCE [LARGE SCALE GENOMIC DNA]</scope>
    <source>
        <strain evidence="2 3">L46</strain>
    </source>
</reference>
<organism evidence="2 3">
    <name type="scientific">Actinomadura nitritigenes</name>
    <dbReference type="NCBI Taxonomy" id="134602"/>
    <lineage>
        <taxon>Bacteria</taxon>
        <taxon>Bacillati</taxon>
        <taxon>Actinomycetota</taxon>
        <taxon>Actinomycetes</taxon>
        <taxon>Streptosporangiales</taxon>
        <taxon>Thermomonosporaceae</taxon>
        <taxon>Actinomadura</taxon>
    </lineage>
</organism>
<dbReference type="EMBL" id="JAGEOK010000008">
    <property type="protein sequence ID" value="MBO2438738.1"/>
    <property type="molecule type" value="Genomic_DNA"/>
</dbReference>
<name>A0ABS3QXL8_9ACTN</name>
<feature type="transmembrane region" description="Helical" evidence="1">
    <location>
        <begin position="84"/>
        <end position="100"/>
    </location>
</feature>
<dbReference type="RefSeq" id="WP_208267038.1">
    <property type="nucleotide sequence ID" value="NZ_BAAAGM010000068.1"/>
</dbReference>
<evidence type="ECO:0000313" key="3">
    <source>
        <dbReference type="Proteomes" id="UP000666915"/>
    </source>
</evidence>
<evidence type="ECO:0000256" key="1">
    <source>
        <dbReference type="SAM" id="Phobius"/>
    </source>
</evidence>
<keyword evidence="1" id="KW-0472">Membrane</keyword>
<dbReference type="Pfam" id="PF19545">
    <property type="entry name" value="DUF6069"/>
    <property type="match status" value="1"/>
</dbReference>
<keyword evidence="1" id="KW-1133">Transmembrane helix</keyword>
<dbReference type="Proteomes" id="UP000666915">
    <property type="component" value="Unassembled WGS sequence"/>
</dbReference>
<comment type="caution">
    <text evidence="2">The sequence shown here is derived from an EMBL/GenBank/DDBJ whole genome shotgun (WGS) entry which is preliminary data.</text>
</comment>
<evidence type="ECO:0000313" key="2">
    <source>
        <dbReference type="EMBL" id="MBO2438738.1"/>
    </source>
</evidence>